<keyword evidence="2" id="KW-1185">Reference proteome</keyword>
<evidence type="ECO:0000313" key="1">
    <source>
        <dbReference type="EMBL" id="GIZ41115.1"/>
    </source>
</evidence>
<accession>A0A9P3FG53</accession>
<comment type="caution">
    <text evidence="1">The sequence shown here is derived from an EMBL/GenBank/DDBJ whole genome shotgun (WGS) entry which is preliminary data.</text>
</comment>
<dbReference type="RefSeq" id="XP_044655602.1">
    <property type="nucleotide sequence ID" value="XM_044799667.1"/>
</dbReference>
<proteinExistence type="predicted"/>
<gene>
    <name evidence="1" type="ORF">CKM354_000443100</name>
</gene>
<dbReference type="AlphaFoldDB" id="A0A9P3FG53"/>
<evidence type="ECO:0000313" key="2">
    <source>
        <dbReference type="Proteomes" id="UP000825890"/>
    </source>
</evidence>
<name>A0A9P3FG53_9PEZI</name>
<sequence length="178" mass="20825">MAQKSLSLHQRLARLPQELYDDIYNLAFTADSKIRCFGHPEDRPDAAMKVADHFSLHLAYQSAEEYDVTPFLRDSLFYVSRASRRQYAASFFRSVIINGLDHLSPFLEILDPEHRALIGKLQVGWGGPLKRTEEHLRRLRAWKGKIRQRWGDQIADKIVFNTLGHEVWFSIRHDYETN</sequence>
<organism evidence="1 2">
    <name type="scientific">Cercospora kikuchii</name>
    <dbReference type="NCBI Taxonomy" id="84275"/>
    <lineage>
        <taxon>Eukaryota</taxon>
        <taxon>Fungi</taxon>
        <taxon>Dikarya</taxon>
        <taxon>Ascomycota</taxon>
        <taxon>Pezizomycotina</taxon>
        <taxon>Dothideomycetes</taxon>
        <taxon>Dothideomycetidae</taxon>
        <taxon>Mycosphaerellales</taxon>
        <taxon>Mycosphaerellaceae</taxon>
        <taxon>Cercospora</taxon>
    </lineage>
</organism>
<protein>
    <submittedName>
        <fullName evidence="1">Uncharacterized protein</fullName>
    </submittedName>
</protein>
<reference evidence="1 2" key="1">
    <citation type="submission" date="2021-01" db="EMBL/GenBank/DDBJ databases">
        <title>Cercospora kikuchii MAFF 305040 whole genome shotgun sequence.</title>
        <authorList>
            <person name="Kashiwa T."/>
            <person name="Suzuki T."/>
        </authorList>
    </citation>
    <scope>NUCLEOTIDE SEQUENCE [LARGE SCALE GENOMIC DNA]</scope>
    <source>
        <strain evidence="1 2">MAFF 305040</strain>
    </source>
</reference>
<dbReference type="OrthoDB" id="10464481at2759"/>
<dbReference type="EMBL" id="BOLY01000003">
    <property type="protein sequence ID" value="GIZ41115.1"/>
    <property type="molecule type" value="Genomic_DNA"/>
</dbReference>
<dbReference type="GeneID" id="68290006"/>
<dbReference type="Proteomes" id="UP000825890">
    <property type="component" value="Unassembled WGS sequence"/>
</dbReference>